<dbReference type="AlphaFoldDB" id="A0A7J5TY95"/>
<dbReference type="Pfam" id="PF09917">
    <property type="entry name" value="DUF2147"/>
    <property type="match status" value="1"/>
</dbReference>
<evidence type="ECO:0000259" key="2">
    <source>
        <dbReference type="Pfam" id="PF09917"/>
    </source>
</evidence>
<organism evidence="3 4">
    <name type="scientific">Rudanella paleaurantiibacter</name>
    <dbReference type="NCBI Taxonomy" id="2614655"/>
    <lineage>
        <taxon>Bacteria</taxon>
        <taxon>Pseudomonadati</taxon>
        <taxon>Bacteroidota</taxon>
        <taxon>Cytophagia</taxon>
        <taxon>Cytophagales</taxon>
        <taxon>Cytophagaceae</taxon>
        <taxon>Rudanella</taxon>
    </lineage>
</organism>
<dbReference type="EMBL" id="WELI01000005">
    <property type="protein sequence ID" value="KAB7730084.1"/>
    <property type="molecule type" value="Genomic_DNA"/>
</dbReference>
<feature type="signal peptide" evidence="1">
    <location>
        <begin position="1"/>
        <end position="20"/>
    </location>
</feature>
<dbReference type="RefSeq" id="WP_152124694.1">
    <property type="nucleotide sequence ID" value="NZ_WELI01000005.1"/>
</dbReference>
<keyword evidence="1" id="KW-0732">Signal</keyword>
<gene>
    <name evidence="3" type="ORF">F5984_12950</name>
</gene>
<keyword evidence="4" id="KW-1185">Reference proteome</keyword>
<dbReference type="Proteomes" id="UP000488299">
    <property type="component" value="Unassembled WGS sequence"/>
</dbReference>
<dbReference type="InterPro" id="IPR019223">
    <property type="entry name" value="DUF2147"/>
</dbReference>
<evidence type="ECO:0000256" key="1">
    <source>
        <dbReference type="SAM" id="SignalP"/>
    </source>
</evidence>
<sequence>MKLLFSLLLLGFLHGPPAHAQANAPADALLGRWYVPSRQSTIEFFKKGNRYFARISDLGGGWEKNYAHTKGKILLTNLQFTGDEWAGGEVIHPASGMRFDAALTLKNPNTIRAIAYKGARFLHREFIMVRQAPPSESLTGK</sequence>
<evidence type="ECO:0000313" key="3">
    <source>
        <dbReference type="EMBL" id="KAB7730084.1"/>
    </source>
</evidence>
<dbReference type="Gene3D" id="2.40.128.520">
    <property type="match status" value="1"/>
</dbReference>
<reference evidence="3 4" key="1">
    <citation type="submission" date="2019-10" db="EMBL/GenBank/DDBJ databases">
        <title>Rudanella paleaurantiibacter sp. nov., isolated from sludge.</title>
        <authorList>
            <person name="Xu S.Q."/>
        </authorList>
    </citation>
    <scope>NUCLEOTIDE SEQUENCE [LARGE SCALE GENOMIC DNA]</scope>
    <source>
        <strain evidence="3 4">HX-22-17</strain>
    </source>
</reference>
<evidence type="ECO:0000313" key="4">
    <source>
        <dbReference type="Proteomes" id="UP000488299"/>
    </source>
</evidence>
<proteinExistence type="predicted"/>
<accession>A0A7J5TY95</accession>
<feature type="domain" description="DUF2147" evidence="2">
    <location>
        <begin position="31"/>
        <end position="127"/>
    </location>
</feature>
<protein>
    <submittedName>
        <fullName evidence="3">DUF2147 domain-containing protein</fullName>
    </submittedName>
</protein>
<feature type="chain" id="PRO_5029819328" evidence="1">
    <location>
        <begin position="21"/>
        <end position="141"/>
    </location>
</feature>
<comment type="caution">
    <text evidence="3">The sequence shown here is derived from an EMBL/GenBank/DDBJ whole genome shotgun (WGS) entry which is preliminary data.</text>
</comment>
<name>A0A7J5TY95_9BACT</name>